<keyword evidence="1" id="KW-0805">Transcription regulation</keyword>
<evidence type="ECO:0000256" key="5">
    <source>
        <dbReference type="SAM" id="MobiDB-lite"/>
    </source>
</evidence>
<dbReference type="InterPro" id="IPR051575">
    <property type="entry name" value="Myb-like_DNA-bd"/>
</dbReference>
<evidence type="ECO:0000256" key="2">
    <source>
        <dbReference type="ARBA" id="ARBA00023125"/>
    </source>
</evidence>
<feature type="compositionally biased region" description="Basic residues" evidence="5">
    <location>
        <begin position="129"/>
        <end position="142"/>
    </location>
</feature>
<comment type="caution">
    <text evidence="8">The sequence shown here is derived from an EMBL/GenBank/DDBJ whole genome shotgun (WGS) entry which is preliminary data.</text>
</comment>
<dbReference type="CDD" id="cd00167">
    <property type="entry name" value="SANT"/>
    <property type="match status" value="2"/>
</dbReference>
<dbReference type="SMART" id="SM00717">
    <property type="entry name" value="SANT"/>
    <property type="match status" value="2"/>
</dbReference>
<dbReference type="PROSITE" id="PS51294">
    <property type="entry name" value="HTH_MYB"/>
    <property type="match status" value="2"/>
</dbReference>
<dbReference type="SUPFAM" id="SSF46689">
    <property type="entry name" value="Homeodomain-like"/>
    <property type="match status" value="1"/>
</dbReference>
<feature type="domain" description="HTH myb-type" evidence="7">
    <location>
        <begin position="23"/>
        <end position="66"/>
    </location>
</feature>
<protein>
    <submittedName>
        <fullName evidence="8">Myb protein-related</fullName>
    </submittedName>
</protein>
<feature type="region of interest" description="Disordered" evidence="5">
    <location>
        <begin position="118"/>
        <end position="151"/>
    </location>
</feature>
<evidence type="ECO:0000313" key="9">
    <source>
        <dbReference type="Proteomes" id="UP001146793"/>
    </source>
</evidence>
<dbReference type="Gene3D" id="1.10.10.60">
    <property type="entry name" value="Homeodomain-like"/>
    <property type="match status" value="2"/>
</dbReference>
<keyword evidence="3" id="KW-0804">Transcription</keyword>
<keyword evidence="4" id="KW-0539">Nucleus</keyword>
<evidence type="ECO:0000256" key="4">
    <source>
        <dbReference type="ARBA" id="ARBA00023242"/>
    </source>
</evidence>
<keyword evidence="2" id="KW-0238">DNA-binding</keyword>
<accession>A0AAV8A7J2</accession>
<dbReference type="PANTHER" id="PTHR46621:SF1">
    <property type="entry name" value="SNRNA-ACTIVATING PROTEIN COMPLEX SUBUNIT 4"/>
    <property type="match status" value="1"/>
</dbReference>
<feature type="domain" description="Myb-like" evidence="6">
    <location>
        <begin position="23"/>
        <end position="62"/>
    </location>
</feature>
<dbReference type="GO" id="GO:0042795">
    <property type="term" value="P:snRNA transcription by RNA polymerase II"/>
    <property type="evidence" value="ECO:0007669"/>
    <property type="project" value="TreeGrafter"/>
</dbReference>
<reference evidence="8" key="1">
    <citation type="submission" date="2022-08" db="EMBL/GenBank/DDBJ databases">
        <title>Novel sulphate-reducing endosymbionts in the free-living metamonad Anaeramoeba.</title>
        <authorList>
            <person name="Jerlstrom-Hultqvist J."/>
            <person name="Cepicka I."/>
            <person name="Gallot-Lavallee L."/>
            <person name="Salas-Leiva D."/>
            <person name="Curtis B.A."/>
            <person name="Zahonova K."/>
            <person name="Pipaliya S."/>
            <person name="Dacks J."/>
            <person name="Roger A.J."/>
        </authorList>
    </citation>
    <scope>NUCLEOTIDE SEQUENCE</scope>
    <source>
        <strain evidence="8">Busselton2</strain>
    </source>
</reference>
<dbReference type="PROSITE" id="PS50090">
    <property type="entry name" value="MYB_LIKE"/>
    <property type="match status" value="2"/>
</dbReference>
<dbReference type="EMBL" id="JANTQA010000015">
    <property type="protein sequence ID" value="KAJ3448777.1"/>
    <property type="molecule type" value="Genomic_DNA"/>
</dbReference>
<dbReference type="GO" id="GO:0042796">
    <property type="term" value="P:snRNA transcription by RNA polymerase III"/>
    <property type="evidence" value="ECO:0007669"/>
    <property type="project" value="TreeGrafter"/>
</dbReference>
<dbReference type="InterPro" id="IPR001005">
    <property type="entry name" value="SANT/Myb"/>
</dbReference>
<feature type="domain" description="HTH myb-type" evidence="7">
    <location>
        <begin position="67"/>
        <end position="117"/>
    </location>
</feature>
<dbReference type="GO" id="GO:0001006">
    <property type="term" value="F:RNA polymerase III type 3 promoter sequence-specific DNA binding"/>
    <property type="evidence" value="ECO:0007669"/>
    <property type="project" value="TreeGrafter"/>
</dbReference>
<feature type="region of interest" description="Disordered" evidence="5">
    <location>
        <begin position="1"/>
        <end position="21"/>
    </location>
</feature>
<evidence type="ECO:0000259" key="6">
    <source>
        <dbReference type="PROSITE" id="PS50090"/>
    </source>
</evidence>
<dbReference type="GO" id="GO:0019185">
    <property type="term" value="C:snRNA-activating protein complex"/>
    <property type="evidence" value="ECO:0007669"/>
    <property type="project" value="TreeGrafter"/>
</dbReference>
<evidence type="ECO:0000256" key="1">
    <source>
        <dbReference type="ARBA" id="ARBA00023015"/>
    </source>
</evidence>
<proteinExistence type="predicted"/>
<dbReference type="AlphaFoldDB" id="A0AAV8A7J2"/>
<gene>
    <name evidence="8" type="ORF">M0812_01262</name>
</gene>
<dbReference type="PANTHER" id="PTHR46621">
    <property type="entry name" value="SNRNA-ACTIVATING PROTEIN COMPLEX SUBUNIT 4"/>
    <property type="match status" value="1"/>
</dbReference>
<name>A0AAV8A7J2_9EUKA</name>
<evidence type="ECO:0000313" key="8">
    <source>
        <dbReference type="EMBL" id="KAJ3448777.1"/>
    </source>
</evidence>
<dbReference type="InterPro" id="IPR009057">
    <property type="entry name" value="Homeodomain-like_sf"/>
</dbReference>
<organism evidence="8 9">
    <name type="scientific">Anaeramoeba flamelloides</name>
    <dbReference type="NCBI Taxonomy" id="1746091"/>
    <lineage>
        <taxon>Eukaryota</taxon>
        <taxon>Metamonada</taxon>
        <taxon>Anaeramoebidae</taxon>
        <taxon>Anaeramoeba</taxon>
    </lineage>
</organism>
<evidence type="ECO:0000259" key="7">
    <source>
        <dbReference type="PROSITE" id="PS51294"/>
    </source>
</evidence>
<evidence type="ECO:0000256" key="3">
    <source>
        <dbReference type="ARBA" id="ARBA00023163"/>
    </source>
</evidence>
<feature type="compositionally biased region" description="Polar residues" evidence="5">
    <location>
        <begin position="1"/>
        <end position="15"/>
    </location>
</feature>
<dbReference type="Pfam" id="PF13921">
    <property type="entry name" value="Myb_DNA-bind_6"/>
    <property type="match status" value="1"/>
</dbReference>
<feature type="domain" description="Myb-like" evidence="6">
    <location>
        <begin position="63"/>
        <end position="109"/>
    </location>
</feature>
<dbReference type="Proteomes" id="UP001146793">
    <property type="component" value="Unassembled WGS sequence"/>
</dbReference>
<dbReference type="GO" id="GO:0000978">
    <property type="term" value="F:RNA polymerase II cis-regulatory region sequence-specific DNA binding"/>
    <property type="evidence" value="ECO:0007669"/>
    <property type="project" value="TreeGrafter"/>
</dbReference>
<dbReference type="InterPro" id="IPR017930">
    <property type="entry name" value="Myb_dom"/>
</dbReference>
<sequence>MNSKNNQSISTNRKNMSGVLNGEDQQLKSAIGKYGDQKWPEISSAIPGRTSKQCRERWKNKLDPNIRSDPLTKEEIEKLENLLKLYGRQWSIISNLFPNRSDNILKNYYFSKQRAQNRINKMGEESKTRTHKRNNNPRKRCKNNKDLNEDSKKKQKVIVYNTTVNKTNKDIKENEVIKDRTNVKKKKILIFPVVRKKNNPIFLMKHKNDEYKDLQTNNKAQIDNNICISYFGEGKEKKKFTYNYSNREIIDYGNLKLESNFKPVTPFDQKEQKSLTLPNNNIEMELNTPIVQEKRNNQQANQKGNVDMGLSQELFFAKKINFNYYPVHMFVPIYNDNNIKTEIFYNEWLPYTECINDTRLINLDLDLDSCFTNFGNSDSLFL</sequence>